<keyword evidence="4 13" id="KW-0812">Transmembrane</keyword>
<evidence type="ECO:0000256" key="12">
    <source>
        <dbReference type="PROSITE-ProRule" id="PRU00076"/>
    </source>
</evidence>
<feature type="chain" id="PRO_5046813983" evidence="14">
    <location>
        <begin position="24"/>
        <end position="785"/>
    </location>
</feature>
<protein>
    <submittedName>
        <fullName evidence="18">Adhesion G protein-coupled receptor E1-like isoform X1</fullName>
    </submittedName>
</protein>
<evidence type="ECO:0000256" key="14">
    <source>
        <dbReference type="SAM" id="SignalP"/>
    </source>
</evidence>
<evidence type="ECO:0000256" key="4">
    <source>
        <dbReference type="ARBA" id="ARBA00022692"/>
    </source>
</evidence>
<keyword evidence="14" id="KW-0732">Signal</keyword>
<dbReference type="PANTHER" id="PTHR12011">
    <property type="entry name" value="ADHESION G-PROTEIN COUPLED RECEPTOR"/>
    <property type="match status" value="1"/>
</dbReference>
<keyword evidence="11" id="KW-0807">Transducer</keyword>
<dbReference type="InterPro" id="IPR046338">
    <property type="entry name" value="GAIN_dom_sf"/>
</dbReference>
<dbReference type="PRINTS" id="PR01128">
    <property type="entry name" value="EMR1HORMONER"/>
</dbReference>
<feature type="transmembrane region" description="Helical" evidence="13">
    <location>
        <begin position="612"/>
        <end position="632"/>
    </location>
</feature>
<evidence type="ECO:0000256" key="9">
    <source>
        <dbReference type="ARBA" id="ARBA00023170"/>
    </source>
</evidence>
<keyword evidence="8" id="KW-1015">Disulfide bond</keyword>
<evidence type="ECO:0000256" key="3">
    <source>
        <dbReference type="ARBA" id="ARBA00022536"/>
    </source>
</evidence>
<dbReference type="InterPro" id="IPR000832">
    <property type="entry name" value="GPCR_2_secretin-like"/>
</dbReference>
<dbReference type="Gene3D" id="1.20.1070.10">
    <property type="entry name" value="Rhodopsin 7-helix transmembrane proteins"/>
    <property type="match status" value="1"/>
</dbReference>
<dbReference type="SMART" id="SM00179">
    <property type="entry name" value="EGF_CA"/>
    <property type="match status" value="4"/>
</dbReference>
<evidence type="ECO:0000256" key="2">
    <source>
        <dbReference type="ARBA" id="ARBA00022475"/>
    </source>
</evidence>
<keyword evidence="6" id="KW-0297">G-protein coupled receptor</keyword>
<dbReference type="PROSITE" id="PS01187">
    <property type="entry name" value="EGF_CA"/>
    <property type="match status" value="1"/>
</dbReference>
<dbReference type="PROSITE" id="PS50261">
    <property type="entry name" value="G_PROTEIN_RECEP_F2_4"/>
    <property type="match status" value="1"/>
</dbReference>
<evidence type="ECO:0000259" key="15">
    <source>
        <dbReference type="PROSITE" id="PS50026"/>
    </source>
</evidence>
<dbReference type="InterPro" id="IPR018097">
    <property type="entry name" value="EGF_Ca-bd_CS"/>
</dbReference>
<dbReference type="SMART" id="SM00303">
    <property type="entry name" value="GPS"/>
    <property type="match status" value="1"/>
</dbReference>
<organism evidence="18 19">
    <name type="scientific">Huso huso</name>
    <name type="common">Beluga</name>
    <name type="synonym">Acipenser huso</name>
    <dbReference type="NCBI Taxonomy" id="61971"/>
    <lineage>
        <taxon>Eukaryota</taxon>
        <taxon>Metazoa</taxon>
        <taxon>Chordata</taxon>
        <taxon>Craniata</taxon>
        <taxon>Vertebrata</taxon>
        <taxon>Euteleostomi</taxon>
        <taxon>Actinopterygii</taxon>
        <taxon>Chondrostei</taxon>
        <taxon>Acipenseriformes</taxon>
        <taxon>Acipenseridae</taxon>
        <taxon>Huso</taxon>
    </lineage>
</organism>
<feature type="domain" description="EGF-like" evidence="15">
    <location>
        <begin position="179"/>
        <end position="217"/>
    </location>
</feature>
<evidence type="ECO:0000256" key="10">
    <source>
        <dbReference type="ARBA" id="ARBA00023180"/>
    </source>
</evidence>
<feature type="transmembrane region" description="Helical" evidence="13">
    <location>
        <begin position="696"/>
        <end position="716"/>
    </location>
</feature>
<dbReference type="PROSITE" id="PS50026">
    <property type="entry name" value="EGF_3"/>
    <property type="match status" value="4"/>
</dbReference>
<dbReference type="Pfam" id="PF01825">
    <property type="entry name" value="GPS"/>
    <property type="match status" value="1"/>
</dbReference>
<evidence type="ECO:0000256" key="5">
    <source>
        <dbReference type="ARBA" id="ARBA00022989"/>
    </source>
</evidence>
<comment type="caution">
    <text evidence="12">Lacks conserved residue(s) required for the propagation of feature annotation.</text>
</comment>
<keyword evidence="9" id="KW-0675">Receptor</keyword>
<keyword evidence="3 12" id="KW-0245">EGF-like domain</keyword>
<dbReference type="EMBL" id="JAHFZB010000041">
    <property type="protein sequence ID" value="KAK6468997.1"/>
    <property type="molecule type" value="Genomic_DNA"/>
</dbReference>
<feature type="domain" description="G-protein coupled receptors family 2 profile 2" evidence="17">
    <location>
        <begin position="494"/>
        <end position="745"/>
    </location>
</feature>
<feature type="domain" description="EGF-like" evidence="15">
    <location>
        <begin position="28"/>
        <end position="66"/>
    </location>
</feature>
<dbReference type="InterPro" id="IPR000152">
    <property type="entry name" value="EGF-type_Asp/Asn_hydroxyl_site"/>
</dbReference>
<dbReference type="SUPFAM" id="SSF57196">
    <property type="entry name" value="EGF/Laminin"/>
    <property type="match status" value="4"/>
</dbReference>
<dbReference type="PRINTS" id="PR00249">
    <property type="entry name" value="GPCRSECRETIN"/>
</dbReference>
<feature type="transmembrane region" description="Helical" evidence="13">
    <location>
        <begin position="652"/>
        <end position="676"/>
    </location>
</feature>
<feature type="domain" description="EGF-like" evidence="15">
    <location>
        <begin position="129"/>
        <end position="167"/>
    </location>
</feature>
<evidence type="ECO:0000313" key="18">
    <source>
        <dbReference type="EMBL" id="KAK6468997.1"/>
    </source>
</evidence>
<evidence type="ECO:0000256" key="11">
    <source>
        <dbReference type="ARBA" id="ARBA00023224"/>
    </source>
</evidence>
<feature type="transmembrane region" description="Helical" evidence="13">
    <location>
        <begin position="496"/>
        <end position="519"/>
    </location>
</feature>
<keyword evidence="10" id="KW-0325">Glycoprotein</keyword>
<accession>A0ABR0Y8M4</accession>
<feature type="transmembrane region" description="Helical" evidence="13">
    <location>
        <begin position="531"/>
        <end position="549"/>
    </location>
</feature>
<keyword evidence="2" id="KW-1003">Cell membrane</keyword>
<sequence>MQASYRLLLLGICIVAAWDQMECSDSSGRNECADPVPVCPDNSTCFDTLESFYCQCVPGYRSTGKHNFTYTDKGTFCIEINECRENSTLCGRNAWCRNTIGSYSCSCKAGFRSSSGQENFMAGQSICTEINECRENSTLCGRNAWCRNTIGSYSCSCKAGFRSSSGQENFMAGQSICTAIDECAQTPWLCGPNAQCTNTVGSYTCSCNPGLFPNTGLRWILNQTRCEDLTKIQDGKTCNIPINTGTLSHLNSSSAWFCLITNFNSTNFTSGYQVQQVAVVLSSALNDISLWNNLTRDEKSVAAESYLETVERAVLQLTEPSDVLLRKNVRSDNLDMELLIIPFKHNTSEEQLRANKNTLEIKLGKLMEENKQGQITVGFVSYTGMESVLDGSFYKNQSSIQLNSQVVTATIGRNHHKLSEPVHLTFHHNELRKTKEEVICVYWKYKGKESSWSNEGCTKLHSNQTHTVCSCDHLSSFAVLMALDESQMQENVALTVINYIAVIASLVCLSLAIFTFLFCRSIQKANTTIHLHLSVCLFLAHFLFLVGVSRTEKKASHCLQYRVLCVVIAGLLHYLFTASFAWMCLEGVQLYLLVRNLKVVKYSSRQGLRRRYLLLAGYGSPALIVAVSAGVFPGGYGTSKFCWLSQDRGFAWSFLGPVCLTIAVNTILFIAILFTLRSQMCVLNVDVSKVKDTRLLTFKAIAHCFIMGCSWILGFFQGLEFFRFVFVIINSLQGPFIFLVHCVLNQQVRMEYRKWFGCIYKQKDSSELTSSAVPKGNLMDGTNRD</sequence>
<proteinExistence type="predicted"/>
<dbReference type="InterPro" id="IPR017981">
    <property type="entry name" value="GPCR_2-like_7TM"/>
</dbReference>
<dbReference type="InterPro" id="IPR049883">
    <property type="entry name" value="NOTCH1_EGF-like"/>
</dbReference>
<evidence type="ECO:0000259" key="17">
    <source>
        <dbReference type="PROSITE" id="PS50261"/>
    </source>
</evidence>
<feature type="signal peptide" evidence="14">
    <location>
        <begin position="1"/>
        <end position="23"/>
    </location>
</feature>
<dbReference type="Gene3D" id="2.60.220.50">
    <property type="match status" value="1"/>
</dbReference>
<dbReference type="PANTHER" id="PTHR12011:SF469">
    <property type="entry name" value="ADHESION G PROTEIN-COUPLED RECEPTOR E1-RELATED"/>
    <property type="match status" value="1"/>
</dbReference>
<comment type="subcellular location">
    <subcellularLocation>
        <location evidence="1">Cell membrane</location>
        <topology evidence="1">Multi-pass membrane protein</topology>
    </subcellularLocation>
</comment>
<dbReference type="Proteomes" id="UP001369086">
    <property type="component" value="Unassembled WGS sequence"/>
</dbReference>
<feature type="transmembrane region" description="Helical" evidence="13">
    <location>
        <begin position="722"/>
        <end position="744"/>
    </location>
</feature>
<feature type="domain" description="GAIN-B" evidence="16">
    <location>
        <begin position="325"/>
        <end position="487"/>
    </location>
</feature>
<dbReference type="InterPro" id="IPR000742">
    <property type="entry name" value="EGF"/>
</dbReference>
<dbReference type="SMART" id="SM00181">
    <property type="entry name" value="EGF"/>
    <property type="match status" value="4"/>
</dbReference>
<comment type="caution">
    <text evidence="18">The sequence shown here is derived from an EMBL/GenBank/DDBJ whole genome shotgun (WGS) entry which is preliminary data.</text>
</comment>
<dbReference type="Gene3D" id="2.10.25.10">
    <property type="entry name" value="Laminin"/>
    <property type="match status" value="4"/>
</dbReference>
<dbReference type="Pfam" id="PF07645">
    <property type="entry name" value="EGF_CA"/>
    <property type="match status" value="4"/>
</dbReference>
<keyword evidence="7 13" id="KW-0472">Membrane</keyword>
<evidence type="ECO:0000256" key="7">
    <source>
        <dbReference type="ARBA" id="ARBA00023136"/>
    </source>
</evidence>
<feature type="domain" description="EGF-like" evidence="15">
    <location>
        <begin position="79"/>
        <end position="117"/>
    </location>
</feature>
<evidence type="ECO:0000256" key="6">
    <source>
        <dbReference type="ARBA" id="ARBA00023040"/>
    </source>
</evidence>
<reference evidence="18 19" key="1">
    <citation type="submission" date="2021-05" db="EMBL/GenBank/DDBJ databases">
        <authorList>
            <person name="Zahm M."/>
            <person name="Klopp C."/>
            <person name="Cabau C."/>
            <person name="Kuhl H."/>
            <person name="Suciu R."/>
            <person name="Ciorpac M."/>
            <person name="Holostenco D."/>
            <person name="Gessner J."/>
            <person name="Wuertz S."/>
            <person name="Hohne C."/>
            <person name="Stock M."/>
            <person name="Gislard M."/>
            <person name="Lluch J."/>
            <person name="Milhes M."/>
            <person name="Lampietro C."/>
            <person name="Lopez Roques C."/>
            <person name="Donnadieu C."/>
            <person name="Du K."/>
            <person name="Schartl M."/>
            <person name="Guiguen Y."/>
        </authorList>
    </citation>
    <scope>NUCLEOTIDE SEQUENCE [LARGE SCALE GENOMIC DNA]</scope>
    <source>
        <strain evidence="18">Hh-F2</strain>
        <tissue evidence="18">Blood</tissue>
    </source>
</reference>
<evidence type="ECO:0000256" key="13">
    <source>
        <dbReference type="SAM" id="Phobius"/>
    </source>
</evidence>
<evidence type="ECO:0000256" key="1">
    <source>
        <dbReference type="ARBA" id="ARBA00004651"/>
    </source>
</evidence>
<dbReference type="SUPFAM" id="SSF81321">
    <property type="entry name" value="Family A G protein-coupled receptor-like"/>
    <property type="match status" value="1"/>
</dbReference>
<dbReference type="PROSITE" id="PS00010">
    <property type="entry name" value="ASX_HYDROXYL"/>
    <property type="match status" value="4"/>
</dbReference>
<evidence type="ECO:0000259" key="16">
    <source>
        <dbReference type="PROSITE" id="PS50221"/>
    </source>
</evidence>
<name>A0ABR0Y8M4_HUSHU</name>
<dbReference type="Pfam" id="PF00002">
    <property type="entry name" value="7tm_2"/>
    <property type="match status" value="1"/>
</dbReference>
<keyword evidence="5 13" id="KW-1133">Transmembrane helix</keyword>
<dbReference type="InterPro" id="IPR001740">
    <property type="entry name" value="GPCR_2_EMR1-like_rcpt"/>
</dbReference>
<keyword evidence="19" id="KW-1185">Reference proteome</keyword>
<feature type="transmembrane region" description="Helical" evidence="13">
    <location>
        <begin position="561"/>
        <end position="592"/>
    </location>
</feature>
<dbReference type="PROSITE" id="PS50221">
    <property type="entry name" value="GAIN_B"/>
    <property type="match status" value="1"/>
</dbReference>
<dbReference type="CDD" id="cd00054">
    <property type="entry name" value="EGF_CA"/>
    <property type="match status" value="4"/>
</dbReference>
<dbReference type="InterPro" id="IPR057244">
    <property type="entry name" value="GAIN_B"/>
</dbReference>
<dbReference type="InterPro" id="IPR001881">
    <property type="entry name" value="EGF-like_Ca-bd_dom"/>
</dbReference>
<gene>
    <name evidence="18" type="ORF">HHUSO_G32895</name>
</gene>
<evidence type="ECO:0000313" key="19">
    <source>
        <dbReference type="Proteomes" id="UP001369086"/>
    </source>
</evidence>
<dbReference type="InterPro" id="IPR000203">
    <property type="entry name" value="GPS"/>
</dbReference>
<evidence type="ECO:0000256" key="8">
    <source>
        <dbReference type="ARBA" id="ARBA00023157"/>
    </source>
</evidence>